<gene>
    <name evidence="1" type="ordered locus">Slip_1054</name>
</gene>
<dbReference type="Gene3D" id="3.20.20.140">
    <property type="entry name" value="Metal-dependent hydrolases"/>
    <property type="match status" value="1"/>
</dbReference>
<proteinExistence type="predicted"/>
<dbReference type="KEGG" id="slp:Slip_1054"/>
<dbReference type="PROSITE" id="PS00869">
    <property type="entry name" value="RENAL_DIPEPTIDASE_1"/>
    <property type="match status" value="1"/>
</dbReference>
<dbReference type="GO" id="GO:0006508">
    <property type="term" value="P:proteolysis"/>
    <property type="evidence" value="ECO:0007669"/>
    <property type="project" value="InterPro"/>
</dbReference>
<keyword evidence="1" id="KW-0645">Protease</keyword>
<keyword evidence="1" id="KW-0378">Hydrolase</keyword>
<dbReference type="PROSITE" id="PS51365">
    <property type="entry name" value="RENAL_DIPEPTIDASE_2"/>
    <property type="match status" value="1"/>
</dbReference>
<reference evidence="1 2" key="2">
    <citation type="journal article" date="2010" name="Stand. Genomic Sci.">
        <title>Complete genome sequence of Syntrophothermus lipocalidus type strain (TGB-C1).</title>
        <authorList>
            <person name="Djao O.D."/>
            <person name="Zhang X."/>
            <person name="Lucas S."/>
            <person name="Lapidus A."/>
            <person name="Del Rio T.G."/>
            <person name="Nolan M."/>
            <person name="Tice H."/>
            <person name="Cheng J.F."/>
            <person name="Han C."/>
            <person name="Tapia R."/>
            <person name="Goodwin L."/>
            <person name="Pitluck S."/>
            <person name="Liolios K."/>
            <person name="Ivanova N."/>
            <person name="Mavromatis K."/>
            <person name="Mikhailova N."/>
            <person name="Ovchinnikova G."/>
            <person name="Pati A."/>
            <person name="Brambilla E."/>
            <person name="Chen A."/>
            <person name="Palaniappan K."/>
            <person name="Land M."/>
            <person name="Hauser L."/>
            <person name="Chang Y.J."/>
            <person name="Jeffries C.D."/>
            <person name="Rohde M."/>
            <person name="Sikorski J."/>
            <person name="Spring S."/>
            <person name="Goker M."/>
            <person name="Detter J.C."/>
            <person name="Woyke T."/>
            <person name="Bristow J."/>
            <person name="Eisen J.A."/>
            <person name="Markowitz V."/>
            <person name="Hugenholtz P."/>
            <person name="Kyrpides N.C."/>
            <person name="Klenk H.P."/>
        </authorList>
    </citation>
    <scope>NUCLEOTIDE SEQUENCE [LARGE SCALE GENOMIC DNA]</scope>
    <source>
        <strain evidence="2">DSM 12680 / TGB-C1</strain>
    </source>
</reference>
<dbReference type="EC" id="3.4.13.19" evidence="1"/>
<dbReference type="SUPFAM" id="SSF51556">
    <property type="entry name" value="Metallo-dependent hydrolases"/>
    <property type="match status" value="1"/>
</dbReference>
<dbReference type="InterPro" id="IPR000180">
    <property type="entry name" value="Dipep_AS"/>
</dbReference>
<dbReference type="AlphaFoldDB" id="D7CM98"/>
<dbReference type="eggNOG" id="COG2355">
    <property type="taxonomic scope" value="Bacteria"/>
</dbReference>
<reference evidence="2" key="1">
    <citation type="journal article" date="2010" name="Stand. Genomic Sci.">
        <title>Complete genome sequence of Syntrophothermus lipocalidus type strain (TGB-C1T).</title>
        <authorList>
            <consortium name="US DOE Joint Genome Institute (JGI-PGF)"/>
            <person name="Djao O."/>
            <person name="Zhang X."/>
            <person name="Lucas S."/>
            <person name="Lapidus A."/>
            <person name="Glavina Del Rio T."/>
            <person name="Nolan M."/>
            <person name="Tice H."/>
            <person name="Cheng J."/>
            <person name="Han C."/>
            <person name="Tapia R."/>
            <person name="Goodwin L."/>
            <person name="Pitluck S."/>
            <person name="Liolios K."/>
            <person name="Ivanova N."/>
            <person name="Mavromatis K."/>
            <person name="Mikhailova N."/>
            <person name="Ovchinnikova G."/>
            <person name="Pati A."/>
            <person name="Brambilla E."/>
            <person name="Chen A."/>
            <person name="Palaniappan K."/>
            <person name="Land M."/>
            <person name="Hauser L."/>
            <person name="Chang Y."/>
            <person name="Jeffries C."/>
            <person name="Rohde M."/>
            <person name="Sikorski J."/>
            <person name="Spring S."/>
            <person name="Goker M."/>
            <person name="Detter J."/>
            <person name="Woyke T."/>
            <person name="Bristow J."/>
            <person name="Eisen J."/>
            <person name="Markowitz V."/>
            <person name="Hugenholtz P."/>
            <person name="Kyrpides N."/>
            <person name="Klenk H."/>
        </authorList>
    </citation>
    <scope>NUCLEOTIDE SEQUENCE [LARGE SCALE GENOMIC DNA]</scope>
    <source>
        <strain evidence="2">DSM 12680 / TGB-C1</strain>
    </source>
</reference>
<dbReference type="CDD" id="cd01301">
    <property type="entry name" value="rDP_like"/>
    <property type="match status" value="1"/>
</dbReference>
<name>D7CM98_SYNLT</name>
<dbReference type="HOGENOM" id="CLU_031404_2_1_9"/>
<organism evidence="1 2">
    <name type="scientific">Syntrophothermus lipocalidus (strain DSM 12680 / TGB-C1)</name>
    <dbReference type="NCBI Taxonomy" id="643648"/>
    <lineage>
        <taxon>Bacteria</taxon>
        <taxon>Bacillati</taxon>
        <taxon>Bacillota</taxon>
        <taxon>Clostridia</taxon>
        <taxon>Eubacteriales</taxon>
        <taxon>Syntrophomonadaceae</taxon>
        <taxon>Syntrophothermus</taxon>
    </lineage>
</organism>
<dbReference type="InterPro" id="IPR032466">
    <property type="entry name" value="Metal_Hydrolase"/>
</dbReference>
<dbReference type="STRING" id="643648.Slip_1054"/>
<dbReference type="Pfam" id="PF01244">
    <property type="entry name" value="Peptidase_M19"/>
    <property type="match status" value="1"/>
</dbReference>
<dbReference type="RefSeq" id="WP_013175235.1">
    <property type="nucleotide sequence ID" value="NC_014220.1"/>
</dbReference>
<dbReference type="PANTHER" id="PTHR10443">
    <property type="entry name" value="MICROSOMAL DIPEPTIDASE"/>
    <property type="match status" value="1"/>
</dbReference>
<dbReference type="OrthoDB" id="9804920at2"/>
<dbReference type="PANTHER" id="PTHR10443:SF12">
    <property type="entry name" value="DIPEPTIDASE"/>
    <property type="match status" value="1"/>
</dbReference>
<sequence>MEIVDCHCDVLSKIWENNESLYSNRGQFDIKRARQSGVIVQFCSLFAPGTADSSLRAVLNQMDKFYVELNLHSDSVYLLSSFGDFMAHRDGQHIGIILHLEGGEALGQDPGLLRVFYRLGLRSIGLTWNHRNLLADGVLDDASGGGLSRVGREVVRLAEELGIVIDLAHISSRAYFNVLEMVSRPVIVSHANARRLCDHPRNLTDEQLISLAQHGGIVGCTLVPDFIKPAGTGHDLNDFVDHIVYISELIGVDHVGLGSDFDGVDEPVLKDVGEWGKLQAALEGRGFSAAEVEKILQSNALGFIEQVLL</sequence>
<dbReference type="Proteomes" id="UP000000378">
    <property type="component" value="Chromosome"/>
</dbReference>
<accession>D7CM98</accession>
<dbReference type="InterPro" id="IPR008257">
    <property type="entry name" value="Pept_M19"/>
</dbReference>
<evidence type="ECO:0000313" key="2">
    <source>
        <dbReference type="Proteomes" id="UP000000378"/>
    </source>
</evidence>
<dbReference type="GO" id="GO:0070573">
    <property type="term" value="F:metallodipeptidase activity"/>
    <property type="evidence" value="ECO:0007669"/>
    <property type="project" value="InterPro"/>
</dbReference>
<dbReference type="EMBL" id="CP002048">
    <property type="protein sequence ID" value="ADI01833.1"/>
    <property type="molecule type" value="Genomic_DNA"/>
</dbReference>
<evidence type="ECO:0000313" key="1">
    <source>
        <dbReference type="EMBL" id="ADI01833.1"/>
    </source>
</evidence>
<protein>
    <submittedName>
        <fullName evidence="1">Membrane dipeptidase</fullName>
        <ecNumber evidence="1">3.4.13.19</ecNumber>
    </submittedName>
</protein>
<keyword evidence="1" id="KW-0224">Dipeptidase</keyword>
<keyword evidence="2" id="KW-1185">Reference proteome</keyword>